<protein>
    <recommendedName>
        <fullName evidence="3 10">Thymidylate kinase</fullName>
        <ecNumber evidence="2 10">2.7.4.9</ecNumber>
    </recommendedName>
    <alternativeName>
        <fullName evidence="10">dTMP kinase</fullName>
    </alternativeName>
</protein>
<dbReference type="GO" id="GO:0006235">
    <property type="term" value="P:dTTP biosynthetic process"/>
    <property type="evidence" value="ECO:0007669"/>
    <property type="project" value="UniProtKB-UniRule"/>
</dbReference>
<keyword evidence="6 10" id="KW-0547">Nucleotide-binding</keyword>
<comment type="catalytic activity">
    <reaction evidence="9 10">
        <text>dTMP + ATP = dTDP + ADP</text>
        <dbReference type="Rhea" id="RHEA:13517"/>
        <dbReference type="ChEBI" id="CHEBI:30616"/>
        <dbReference type="ChEBI" id="CHEBI:58369"/>
        <dbReference type="ChEBI" id="CHEBI:63528"/>
        <dbReference type="ChEBI" id="CHEBI:456216"/>
        <dbReference type="EC" id="2.7.4.9"/>
    </reaction>
</comment>
<keyword evidence="5 10" id="KW-0545">Nucleotide biosynthesis</keyword>
<dbReference type="GO" id="GO:0005524">
    <property type="term" value="F:ATP binding"/>
    <property type="evidence" value="ECO:0007669"/>
    <property type="project" value="UniProtKB-UniRule"/>
</dbReference>
<keyword evidence="13" id="KW-1185">Reference proteome</keyword>
<evidence type="ECO:0000256" key="5">
    <source>
        <dbReference type="ARBA" id="ARBA00022727"/>
    </source>
</evidence>
<evidence type="ECO:0000256" key="7">
    <source>
        <dbReference type="ARBA" id="ARBA00022777"/>
    </source>
</evidence>
<dbReference type="SUPFAM" id="SSF52540">
    <property type="entry name" value="P-loop containing nucleoside triphosphate hydrolases"/>
    <property type="match status" value="1"/>
</dbReference>
<dbReference type="Proteomes" id="UP001057753">
    <property type="component" value="Unassembled WGS sequence"/>
</dbReference>
<keyword evidence="8 10" id="KW-0067">ATP-binding</keyword>
<evidence type="ECO:0000313" key="13">
    <source>
        <dbReference type="Proteomes" id="UP001057753"/>
    </source>
</evidence>
<comment type="function">
    <text evidence="10">Phosphorylation of dTMP to form dTDP in both de novo and salvage pathways of dTTP synthesis.</text>
</comment>
<organism evidence="12 13">
    <name type="scientific">Salipaludibacillus agaradhaerens</name>
    <name type="common">Bacillus agaradhaerens</name>
    <dbReference type="NCBI Taxonomy" id="76935"/>
    <lineage>
        <taxon>Bacteria</taxon>
        <taxon>Bacillati</taxon>
        <taxon>Bacillota</taxon>
        <taxon>Bacilli</taxon>
        <taxon>Bacillales</taxon>
        <taxon>Bacillaceae</taxon>
    </lineage>
</organism>
<dbReference type="Pfam" id="PF02223">
    <property type="entry name" value="Thymidylate_kin"/>
    <property type="match status" value="1"/>
</dbReference>
<evidence type="ECO:0000256" key="3">
    <source>
        <dbReference type="ARBA" id="ARBA00017144"/>
    </source>
</evidence>
<evidence type="ECO:0000256" key="9">
    <source>
        <dbReference type="ARBA" id="ARBA00048743"/>
    </source>
</evidence>
<feature type="binding site" evidence="10">
    <location>
        <begin position="11"/>
        <end position="18"/>
    </location>
    <ligand>
        <name>ATP</name>
        <dbReference type="ChEBI" id="CHEBI:30616"/>
    </ligand>
</feature>
<dbReference type="GO" id="GO:0006233">
    <property type="term" value="P:dTDP biosynthetic process"/>
    <property type="evidence" value="ECO:0007669"/>
    <property type="project" value="InterPro"/>
</dbReference>
<dbReference type="GO" id="GO:0005737">
    <property type="term" value="C:cytoplasm"/>
    <property type="evidence" value="ECO:0007669"/>
    <property type="project" value="TreeGrafter"/>
</dbReference>
<evidence type="ECO:0000256" key="2">
    <source>
        <dbReference type="ARBA" id="ARBA00012980"/>
    </source>
</evidence>
<dbReference type="InterPro" id="IPR027417">
    <property type="entry name" value="P-loop_NTPase"/>
</dbReference>
<gene>
    <name evidence="10" type="primary">tmk</name>
    <name evidence="12" type="ORF">HXA33_07135</name>
</gene>
<keyword evidence="4 10" id="KW-0808">Transferase</keyword>
<dbReference type="PANTHER" id="PTHR10344:SF4">
    <property type="entry name" value="UMP-CMP KINASE 2, MITOCHONDRIAL"/>
    <property type="match status" value="1"/>
</dbReference>
<dbReference type="AlphaFoldDB" id="A0A9Q4B0W6"/>
<name>A0A9Q4B0W6_SALAG</name>
<dbReference type="Gene3D" id="3.40.50.300">
    <property type="entry name" value="P-loop containing nucleotide triphosphate hydrolases"/>
    <property type="match status" value="1"/>
</dbReference>
<evidence type="ECO:0000259" key="11">
    <source>
        <dbReference type="Pfam" id="PF02223"/>
    </source>
</evidence>
<dbReference type="EC" id="2.7.4.9" evidence="2 10"/>
<evidence type="ECO:0000256" key="10">
    <source>
        <dbReference type="HAMAP-Rule" id="MF_00165"/>
    </source>
</evidence>
<reference evidence="12" key="1">
    <citation type="submission" date="2020-06" db="EMBL/GenBank/DDBJ databases">
        <title>Insight into the genomes of haloalkaliphilic bacilli from Kenyan soda lakes.</title>
        <authorList>
            <person name="Mwirichia R."/>
            <person name="Villamizar G.C."/>
            <person name="Poehlein A."/>
            <person name="Mugweru J."/>
            <person name="Kipnyargis A."/>
            <person name="Kiplimo D."/>
            <person name="Orwa P."/>
            <person name="Daniel R."/>
        </authorList>
    </citation>
    <scope>NUCLEOTIDE SEQUENCE</scope>
    <source>
        <strain evidence="12">B1096_S55</strain>
    </source>
</reference>
<dbReference type="EMBL" id="JABXYM010000001">
    <property type="protein sequence ID" value="MCR6096321.1"/>
    <property type="molecule type" value="Genomic_DNA"/>
</dbReference>
<dbReference type="HAMAP" id="MF_00165">
    <property type="entry name" value="Thymidylate_kinase"/>
    <property type="match status" value="1"/>
</dbReference>
<dbReference type="PANTHER" id="PTHR10344">
    <property type="entry name" value="THYMIDYLATE KINASE"/>
    <property type="match status" value="1"/>
</dbReference>
<keyword evidence="7 10" id="KW-0418">Kinase</keyword>
<dbReference type="GO" id="GO:0006227">
    <property type="term" value="P:dUDP biosynthetic process"/>
    <property type="evidence" value="ECO:0007669"/>
    <property type="project" value="TreeGrafter"/>
</dbReference>
<proteinExistence type="inferred from homology"/>
<sequence length="230" mass="26662">MPNGKLIALEGLDGGGKTTQCHLLVDYLTLNNIPVTIYPLYRHDIVEVMLERLDETDYISNIGSRYAVISKVLCRQEWEIKNKLSKGEYVILDKFLLTFFATEMVRGCSLEELMMATSDVLSPDITFCFDIDPEVALKRKKRIGYRESGLDIAKYKGERVNYSLFKENGYPNEWLQEQYVDFQTKLRQILMKLINQNKHKWGNVTNLDCHTDSLLIHEAIKKKIIALTFK</sequence>
<dbReference type="InterPro" id="IPR039430">
    <property type="entry name" value="Thymidylate_kin-like_dom"/>
</dbReference>
<evidence type="ECO:0000313" key="12">
    <source>
        <dbReference type="EMBL" id="MCR6096321.1"/>
    </source>
</evidence>
<accession>A0A9Q4B0W6</accession>
<comment type="similarity">
    <text evidence="1 10">Belongs to the thymidylate kinase family.</text>
</comment>
<feature type="domain" description="Thymidylate kinase-like" evidence="11">
    <location>
        <begin position="9"/>
        <end position="142"/>
    </location>
</feature>
<dbReference type="InterPro" id="IPR018094">
    <property type="entry name" value="Thymidylate_kinase"/>
</dbReference>
<dbReference type="GO" id="GO:0004798">
    <property type="term" value="F:dTMP kinase activity"/>
    <property type="evidence" value="ECO:0007669"/>
    <property type="project" value="UniProtKB-UniRule"/>
</dbReference>
<evidence type="ECO:0000256" key="4">
    <source>
        <dbReference type="ARBA" id="ARBA00022679"/>
    </source>
</evidence>
<evidence type="ECO:0000256" key="1">
    <source>
        <dbReference type="ARBA" id="ARBA00009776"/>
    </source>
</evidence>
<comment type="caution">
    <text evidence="12">The sequence shown here is derived from an EMBL/GenBank/DDBJ whole genome shotgun (WGS) entry which is preliminary data.</text>
</comment>
<evidence type="ECO:0000256" key="8">
    <source>
        <dbReference type="ARBA" id="ARBA00022840"/>
    </source>
</evidence>
<dbReference type="RefSeq" id="WP_257820956.1">
    <property type="nucleotide sequence ID" value="NZ_JABXYM010000001.1"/>
</dbReference>
<evidence type="ECO:0000256" key="6">
    <source>
        <dbReference type="ARBA" id="ARBA00022741"/>
    </source>
</evidence>